<dbReference type="GO" id="GO:0017118">
    <property type="term" value="F:lipoyltransferase activity"/>
    <property type="evidence" value="ECO:0007669"/>
    <property type="project" value="TreeGrafter"/>
</dbReference>
<dbReference type="PROSITE" id="PS51733">
    <property type="entry name" value="BPL_LPL_CATALYTIC"/>
    <property type="match status" value="1"/>
</dbReference>
<comment type="similarity">
    <text evidence="3">Belongs to the LplA family.</text>
</comment>
<dbReference type="OrthoDB" id="201621at2759"/>
<keyword evidence="6" id="KW-0436">Ligase</keyword>
<dbReference type="eggNOG" id="KOG3159">
    <property type="taxonomic scope" value="Eukaryota"/>
</dbReference>
<dbReference type="Pfam" id="PF21948">
    <property type="entry name" value="LplA-B_cat"/>
    <property type="match status" value="1"/>
</dbReference>
<evidence type="ECO:0000256" key="1">
    <source>
        <dbReference type="ARBA" id="ARBA00003253"/>
    </source>
</evidence>
<dbReference type="UniPathway" id="UPA00537">
    <property type="reaction ID" value="UER00595"/>
</dbReference>
<feature type="domain" description="BPL/LPL catalytic" evidence="5">
    <location>
        <begin position="1"/>
        <end position="118"/>
    </location>
</feature>
<dbReference type="InterPro" id="IPR004143">
    <property type="entry name" value="BPL_LPL_catalytic"/>
</dbReference>
<evidence type="ECO:0000256" key="2">
    <source>
        <dbReference type="ARBA" id="ARBA00005085"/>
    </source>
</evidence>
<dbReference type="GO" id="GO:0005739">
    <property type="term" value="C:mitochondrion"/>
    <property type="evidence" value="ECO:0007669"/>
    <property type="project" value="TreeGrafter"/>
</dbReference>
<protein>
    <recommendedName>
        <fullName evidence="4">Putative lipoate-protein ligase A</fullName>
    </recommendedName>
</protein>
<sequence>MVVRALRSLGVGNARVNDRHDIVVDVSEPERSAAQQTFKISGSAYKLTRLRSLHHGTCLLSSPNLASIGRLLKSPAEPYIKARGVESVRSKIRNVNVGNEEFEDAVVQEFRGMYGEFDVATIVGDAALDDALVSKGYNELKYQSFKLQLLLAMERYKKYRCQVYMIAMH</sequence>
<evidence type="ECO:0000256" key="3">
    <source>
        <dbReference type="ARBA" id="ARBA00008242"/>
    </source>
</evidence>
<evidence type="ECO:0000313" key="6">
    <source>
        <dbReference type="EMBL" id="EON96247.1"/>
    </source>
</evidence>
<organism evidence="6 7">
    <name type="scientific">Phaeoacremonium minimum (strain UCR-PA7)</name>
    <name type="common">Esca disease fungus</name>
    <name type="synonym">Togninia minima</name>
    <dbReference type="NCBI Taxonomy" id="1286976"/>
    <lineage>
        <taxon>Eukaryota</taxon>
        <taxon>Fungi</taxon>
        <taxon>Dikarya</taxon>
        <taxon>Ascomycota</taxon>
        <taxon>Pezizomycotina</taxon>
        <taxon>Sordariomycetes</taxon>
        <taxon>Sordariomycetidae</taxon>
        <taxon>Togniniales</taxon>
        <taxon>Togniniaceae</taxon>
        <taxon>Phaeoacremonium</taxon>
    </lineage>
</organism>
<comment type="function">
    <text evidence="1">Catalyzes both the ATP-dependent activation of exogenously supplied lipoate to lipoyl-AMP and the transfer of the activated lipoyl onto the lipoyl domains of lipoate-dependent enzymes.</text>
</comment>
<dbReference type="InterPro" id="IPR004562">
    <property type="entry name" value="LipoylTrfase_LipoateP_Ligase"/>
</dbReference>
<dbReference type="PANTHER" id="PTHR12561">
    <property type="entry name" value="LIPOATE-PROTEIN LIGASE"/>
    <property type="match status" value="1"/>
</dbReference>
<dbReference type="PANTHER" id="PTHR12561:SF3">
    <property type="entry name" value="LIPOYLTRANSFERASE 1, MITOCHONDRIAL"/>
    <property type="match status" value="1"/>
</dbReference>
<dbReference type="GO" id="GO:0009249">
    <property type="term" value="P:protein lipoylation"/>
    <property type="evidence" value="ECO:0007669"/>
    <property type="project" value="InterPro"/>
</dbReference>
<proteinExistence type="inferred from homology"/>
<gene>
    <name evidence="6" type="ORF">UCRPA7_8187</name>
</gene>
<reference evidence="7" key="1">
    <citation type="journal article" date="2013" name="Genome Announc.">
        <title>Draft genome sequence of the ascomycete Phaeoacremonium aleophilum strain UCR-PA7, a causal agent of the esca disease complex in grapevines.</title>
        <authorList>
            <person name="Blanco-Ulate B."/>
            <person name="Rolshausen P."/>
            <person name="Cantu D."/>
        </authorList>
    </citation>
    <scope>NUCLEOTIDE SEQUENCE [LARGE SCALE GENOMIC DNA]</scope>
    <source>
        <strain evidence="7">UCR-PA7</strain>
    </source>
</reference>
<dbReference type="RefSeq" id="XP_007918897.1">
    <property type="nucleotide sequence ID" value="XM_007920706.1"/>
</dbReference>
<dbReference type="GeneID" id="19329016"/>
<evidence type="ECO:0000259" key="5">
    <source>
        <dbReference type="PROSITE" id="PS51733"/>
    </source>
</evidence>
<accession>R8BAF2</accession>
<dbReference type="InterPro" id="IPR045864">
    <property type="entry name" value="aa-tRNA-synth_II/BPL/LPL"/>
</dbReference>
<dbReference type="Proteomes" id="UP000014074">
    <property type="component" value="Unassembled WGS sequence"/>
</dbReference>
<dbReference type="HOGENOM" id="CLU_1579606_0_0_1"/>
<dbReference type="SUPFAM" id="SSF55681">
    <property type="entry name" value="Class II aaRS and biotin synthetases"/>
    <property type="match status" value="1"/>
</dbReference>
<keyword evidence="7" id="KW-1185">Reference proteome</keyword>
<dbReference type="EMBL" id="KB933350">
    <property type="protein sequence ID" value="EON96247.1"/>
    <property type="molecule type" value="Genomic_DNA"/>
</dbReference>
<dbReference type="GO" id="GO:0016874">
    <property type="term" value="F:ligase activity"/>
    <property type="evidence" value="ECO:0007669"/>
    <property type="project" value="UniProtKB-KW"/>
</dbReference>
<evidence type="ECO:0000313" key="7">
    <source>
        <dbReference type="Proteomes" id="UP000014074"/>
    </source>
</evidence>
<dbReference type="Gene3D" id="3.30.930.10">
    <property type="entry name" value="Bira Bifunctional Protein, Domain 2"/>
    <property type="match status" value="1"/>
</dbReference>
<evidence type="ECO:0000256" key="4">
    <source>
        <dbReference type="ARBA" id="ARBA00015925"/>
    </source>
</evidence>
<dbReference type="KEGG" id="tmn:UCRPA7_8187"/>
<name>R8BAF2_PHAM7</name>
<comment type="pathway">
    <text evidence="2">Protein modification; protein lipoylation via exogenous pathway; protein N(6)-(lipoyl)lysine from lipoate: step 2/2.</text>
</comment>
<dbReference type="AlphaFoldDB" id="R8BAF2"/>